<evidence type="ECO:0000313" key="3">
    <source>
        <dbReference type="Proteomes" id="UP000507470"/>
    </source>
</evidence>
<feature type="domain" description="IgGFc-binding protein N-terminal" evidence="1">
    <location>
        <begin position="305"/>
        <end position="597"/>
    </location>
</feature>
<dbReference type="PANTHER" id="PTHR46534:SF1">
    <property type="entry name" value="IGGFC-BINDING PROTEIN N-TERMINAL DOMAIN-CONTAINING PROTEIN"/>
    <property type="match status" value="1"/>
</dbReference>
<dbReference type="Pfam" id="PF17517">
    <property type="entry name" value="IgGFc_binding"/>
    <property type="match status" value="1"/>
</dbReference>
<dbReference type="AlphaFoldDB" id="A0A6J8B6Z4"/>
<reference evidence="2 3" key="1">
    <citation type="submission" date="2020-06" db="EMBL/GenBank/DDBJ databases">
        <authorList>
            <person name="Li R."/>
            <person name="Bekaert M."/>
        </authorList>
    </citation>
    <scope>NUCLEOTIDE SEQUENCE [LARGE SCALE GENOMIC DNA]</scope>
    <source>
        <strain evidence="3">wild</strain>
    </source>
</reference>
<proteinExistence type="predicted"/>
<dbReference type="EMBL" id="CACVKT020002653">
    <property type="protein sequence ID" value="CAC5379221.1"/>
    <property type="molecule type" value="Genomic_DNA"/>
</dbReference>
<evidence type="ECO:0000313" key="2">
    <source>
        <dbReference type="EMBL" id="CAC5379221.1"/>
    </source>
</evidence>
<gene>
    <name evidence="2" type="ORF">MCOR_15311</name>
</gene>
<dbReference type="Proteomes" id="UP000507470">
    <property type="component" value="Unassembled WGS sequence"/>
</dbReference>
<accession>A0A6J8B6Z4</accession>
<name>A0A6J8B6Z4_MYTCO</name>
<keyword evidence="3" id="KW-1185">Reference proteome</keyword>
<protein>
    <recommendedName>
        <fullName evidence="1">IgGFc-binding protein N-terminal domain-containing protein</fullName>
    </recommendedName>
</protein>
<dbReference type="InterPro" id="IPR035234">
    <property type="entry name" value="IgGFc-bd_N"/>
</dbReference>
<dbReference type="OrthoDB" id="6115861at2759"/>
<organism evidence="2 3">
    <name type="scientific">Mytilus coruscus</name>
    <name type="common">Sea mussel</name>
    <dbReference type="NCBI Taxonomy" id="42192"/>
    <lineage>
        <taxon>Eukaryota</taxon>
        <taxon>Metazoa</taxon>
        <taxon>Spiralia</taxon>
        <taxon>Lophotrochozoa</taxon>
        <taxon>Mollusca</taxon>
        <taxon>Bivalvia</taxon>
        <taxon>Autobranchia</taxon>
        <taxon>Pteriomorphia</taxon>
        <taxon>Mytilida</taxon>
        <taxon>Mytiloidea</taxon>
        <taxon>Mytilidae</taxon>
        <taxon>Mytilinae</taxon>
        <taxon>Mytilus</taxon>
    </lineage>
</organism>
<sequence>MALTKGCVRALLISYGSIGYLKTAYSPYSTETQYVPLLNKVKTPVMAEIDLSMLGEQLKSFMKIEIEKVITEKIALESTKMYNKLENNFNSATENFTTSMEYYTDGVLHNTSISMRMDIAQKLNNTFTRHVRRFRTIVHSNIRSNLQSVKRQIDSVLLQSYNKSNACYPDRKMFRKLSGKFKELSKQLNDLSDNRNGGTKKLNYAKGHKGKLFFTMFPIQLENRRNIFAQFIITTDRQTKVDFLSEYADINRTVVIKTGVAYIDIPSSALMLGIGRTYATVLIRADQLITVVGFFKNKQSGSSGFIFLPFNVLGKDYSLITQPGNNQHCGIIATDTNTTVVIESATERSISVGGETIEPGQKFNMVLDYLEGFHVQTKKNLFATKISANKQIVIISGNRYTSIQSNSYCYQSCEYHSDIVYESMIPADKWGRHFVIPLIHKASRLEIRMVSRNENTTVTIKSSRGYSYTRKGDPIEIDLSSDSYFVSASHPILLSLYTLVETKGIIMMIVPGIEQYSKEYVIAPPKDTSYTNYITVTIKTADIDGLRFVGNLLDVESTVIKARNESFSSVVKKMTSHSVYKIRHVSTNALYGVVVYGFGASSAYGYSAGFRL</sequence>
<dbReference type="PANTHER" id="PTHR46534">
    <property type="entry name" value="IGGFC_BINDING DOMAIN-CONTAINING PROTEIN"/>
    <property type="match status" value="1"/>
</dbReference>
<evidence type="ECO:0000259" key="1">
    <source>
        <dbReference type="Pfam" id="PF17517"/>
    </source>
</evidence>